<keyword evidence="4 5" id="KW-0472">Membrane</keyword>
<evidence type="ECO:0000256" key="5">
    <source>
        <dbReference type="PROSITE-ProRule" id="PRU00205"/>
    </source>
</evidence>
<name>A0A251NJX2_PRUPE</name>
<dbReference type="Pfam" id="PF03798">
    <property type="entry name" value="TRAM_LAG1_CLN8"/>
    <property type="match status" value="1"/>
</dbReference>
<dbReference type="PANTHER" id="PTHR13439:SF0">
    <property type="entry name" value="TOPOISOMERASE I DAMAGE AFFECTED PROTEIN 4"/>
    <property type="match status" value="1"/>
</dbReference>
<dbReference type="GO" id="GO:0055088">
    <property type="term" value="P:lipid homeostasis"/>
    <property type="evidence" value="ECO:0000318"/>
    <property type="project" value="GO_Central"/>
</dbReference>
<dbReference type="Gramene" id="ONH99581">
    <property type="protein sequence ID" value="ONH99581"/>
    <property type="gene ID" value="PRUPE_6G037300"/>
</dbReference>
<feature type="transmembrane region" description="Helical" evidence="7">
    <location>
        <begin position="130"/>
        <end position="148"/>
    </location>
</feature>
<feature type="transmembrane region" description="Helical" evidence="7">
    <location>
        <begin position="211"/>
        <end position="234"/>
    </location>
</feature>
<evidence type="ECO:0000256" key="3">
    <source>
        <dbReference type="ARBA" id="ARBA00022989"/>
    </source>
</evidence>
<gene>
    <name evidence="9" type="ORF">PRUPE_6G037300</name>
</gene>
<organism evidence="9 10">
    <name type="scientific">Prunus persica</name>
    <name type="common">Peach</name>
    <name type="synonym">Amygdalus persica</name>
    <dbReference type="NCBI Taxonomy" id="3760"/>
    <lineage>
        <taxon>Eukaryota</taxon>
        <taxon>Viridiplantae</taxon>
        <taxon>Streptophyta</taxon>
        <taxon>Embryophyta</taxon>
        <taxon>Tracheophyta</taxon>
        <taxon>Spermatophyta</taxon>
        <taxon>Magnoliopsida</taxon>
        <taxon>eudicotyledons</taxon>
        <taxon>Gunneridae</taxon>
        <taxon>Pentapetalae</taxon>
        <taxon>rosids</taxon>
        <taxon>fabids</taxon>
        <taxon>Rosales</taxon>
        <taxon>Rosaceae</taxon>
        <taxon>Amygdaloideae</taxon>
        <taxon>Amygdaleae</taxon>
        <taxon>Prunus</taxon>
    </lineage>
</organism>
<keyword evidence="2 5" id="KW-0812">Transmembrane</keyword>
<evidence type="ECO:0000313" key="10">
    <source>
        <dbReference type="Proteomes" id="UP000006882"/>
    </source>
</evidence>
<feature type="domain" description="TLC" evidence="8">
    <location>
        <begin position="77"/>
        <end position="281"/>
    </location>
</feature>
<proteinExistence type="predicted"/>
<evidence type="ECO:0000256" key="7">
    <source>
        <dbReference type="SAM" id="Phobius"/>
    </source>
</evidence>
<dbReference type="PANTHER" id="PTHR13439">
    <property type="entry name" value="CT120 PROTEIN"/>
    <property type="match status" value="1"/>
</dbReference>
<keyword evidence="3 7" id="KW-1133">Transmembrane helix</keyword>
<dbReference type="Proteomes" id="UP000006882">
    <property type="component" value="Chromosome G6"/>
</dbReference>
<accession>A0A251NJX2</accession>
<evidence type="ECO:0000256" key="1">
    <source>
        <dbReference type="ARBA" id="ARBA00004141"/>
    </source>
</evidence>
<evidence type="ECO:0000256" key="6">
    <source>
        <dbReference type="SAM" id="MobiDB-lite"/>
    </source>
</evidence>
<dbReference type="InterPro" id="IPR050846">
    <property type="entry name" value="TLCD"/>
</dbReference>
<keyword evidence="10" id="KW-1185">Reference proteome</keyword>
<sequence>MLQESKPTTGQETVQSRNTEQNFTLQRNYRRTIKPTQYPQSSQLFTALEDFSFSLVYRLTRLISLLSFEGYHKLRKAQRVEWNNRGFSTVHAIAVAFSSFYLLLLSDTFHEDHRDELIISRRSTLSDTTLGISIGYFLADLGMIFWHFPALGGLEYVLHHALSMFSIFLSLVSGKGQIYILMVLFSESTTPFVNLRWYLDVAGKKNSNLYVINGVALFLGWLVARILLFIYFFIHMFIHFDQVKTIFPLGFYSLLLVPPVLAVMNLVWFWKIVKGLIKTVSKATHSQ</sequence>
<dbReference type="InterPro" id="IPR006634">
    <property type="entry name" value="TLC-dom"/>
</dbReference>
<dbReference type="EMBL" id="CM007656">
    <property type="protein sequence ID" value="ONH99581.1"/>
    <property type="molecule type" value="Genomic_DNA"/>
</dbReference>
<dbReference type="PROSITE" id="PS50922">
    <property type="entry name" value="TLC"/>
    <property type="match status" value="1"/>
</dbReference>
<feature type="region of interest" description="Disordered" evidence="6">
    <location>
        <begin position="1"/>
        <end position="21"/>
    </location>
</feature>
<dbReference type="GO" id="GO:0005783">
    <property type="term" value="C:endoplasmic reticulum"/>
    <property type="evidence" value="ECO:0000318"/>
    <property type="project" value="GO_Central"/>
</dbReference>
<feature type="transmembrane region" description="Helical" evidence="7">
    <location>
        <begin position="246"/>
        <end position="270"/>
    </location>
</feature>
<evidence type="ECO:0000259" key="8">
    <source>
        <dbReference type="PROSITE" id="PS50922"/>
    </source>
</evidence>
<dbReference type="AlphaFoldDB" id="A0A251NJX2"/>
<dbReference type="GO" id="GO:0016020">
    <property type="term" value="C:membrane"/>
    <property type="evidence" value="ECO:0007669"/>
    <property type="project" value="UniProtKB-SubCell"/>
</dbReference>
<protein>
    <recommendedName>
        <fullName evidence="8">TLC domain-containing protein</fullName>
    </recommendedName>
</protein>
<dbReference type="SMART" id="SM00724">
    <property type="entry name" value="TLC"/>
    <property type="match status" value="1"/>
</dbReference>
<dbReference type="STRING" id="3760.A0A251NJX2"/>
<evidence type="ECO:0000256" key="2">
    <source>
        <dbReference type="ARBA" id="ARBA00022692"/>
    </source>
</evidence>
<evidence type="ECO:0000256" key="4">
    <source>
        <dbReference type="ARBA" id="ARBA00023136"/>
    </source>
</evidence>
<evidence type="ECO:0000313" key="9">
    <source>
        <dbReference type="EMBL" id="ONH99581.1"/>
    </source>
</evidence>
<comment type="subcellular location">
    <subcellularLocation>
        <location evidence="1">Membrane</location>
        <topology evidence="1">Multi-pass membrane protein</topology>
    </subcellularLocation>
</comment>
<reference evidence="9 10" key="1">
    <citation type="journal article" date="2013" name="Nat. Genet.">
        <title>The high-quality draft genome of peach (Prunus persica) identifies unique patterns of genetic diversity, domestication and genome evolution.</title>
        <authorList>
            <consortium name="International Peach Genome Initiative"/>
            <person name="Verde I."/>
            <person name="Abbott A.G."/>
            <person name="Scalabrin S."/>
            <person name="Jung S."/>
            <person name="Shu S."/>
            <person name="Marroni F."/>
            <person name="Zhebentyayeva T."/>
            <person name="Dettori M.T."/>
            <person name="Grimwood J."/>
            <person name="Cattonaro F."/>
            <person name="Zuccolo A."/>
            <person name="Rossini L."/>
            <person name="Jenkins J."/>
            <person name="Vendramin E."/>
            <person name="Meisel L.A."/>
            <person name="Decroocq V."/>
            <person name="Sosinski B."/>
            <person name="Prochnik S."/>
            <person name="Mitros T."/>
            <person name="Policriti A."/>
            <person name="Cipriani G."/>
            <person name="Dondini L."/>
            <person name="Ficklin S."/>
            <person name="Goodstein D.M."/>
            <person name="Xuan P."/>
            <person name="Del Fabbro C."/>
            <person name="Aramini V."/>
            <person name="Copetti D."/>
            <person name="Gonzalez S."/>
            <person name="Horner D.S."/>
            <person name="Falchi R."/>
            <person name="Lucas S."/>
            <person name="Mica E."/>
            <person name="Maldonado J."/>
            <person name="Lazzari B."/>
            <person name="Bielenberg D."/>
            <person name="Pirona R."/>
            <person name="Miculan M."/>
            <person name="Barakat A."/>
            <person name="Testolin R."/>
            <person name="Stella A."/>
            <person name="Tartarini S."/>
            <person name="Tonutti P."/>
            <person name="Arus P."/>
            <person name="Orellana A."/>
            <person name="Wells C."/>
            <person name="Main D."/>
            <person name="Vizzotto G."/>
            <person name="Silva H."/>
            <person name="Salamini F."/>
            <person name="Schmutz J."/>
            <person name="Morgante M."/>
            <person name="Rokhsar D.S."/>
        </authorList>
    </citation>
    <scope>NUCLEOTIDE SEQUENCE [LARGE SCALE GENOMIC DNA]</scope>
    <source>
        <strain evidence="10">cv. Nemared</strain>
    </source>
</reference>